<evidence type="ECO:0000313" key="1">
    <source>
        <dbReference type="EMBL" id="BDB55083.1"/>
    </source>
</evidence>
<protein>
    <recommendedName>
        <fullName evidence="3">Nucleotidyl transferase AbiEii toxin, Type IV TA system</fullName>
    </recommendedName>
</protein>
<dbReference type="RefSeq" id="WP_229316474.1">
    <property type="nucleotide sequence ID" value="NZ_AP025184.1"/>
</dbReference>
<dbReference type="Gene3D" id="3.10.450.620">
    <property type="entry name" value="JHP933, nucleotidyltransferase-like core domain"/>
    <property type="match status" value="1"/>
</dbReference>
<evidence type="ECO:0000313" key="2">
    <source>
        <dbReference type="Proteomes" id="UP001319867"/>
    </source>
</evidence>
<dbReference type="EMBL" id="AP025184">
    <property type="protein sequence ID" value="BDB55083.1"/>
    <property type="molecule type" value="Genomic_DNA"/>
</dbReference>
<name>A0ABM7V693_9FLAO</name>
<keyword evidence="2" id="KW-1185">Reference proteome</keyword>
<reference evidence="1 2" key="1">
    <citation type="journal article" date="2022" name="Int. J. Syst. Evol. Microbiol.">
        <title>Flavobacterium ammonificans sp. nov. and Flavobacterium ammoniigenes sp. nov., ammonifying bacteria isolated from surface river water.</title>
        <authorList>
            <person name="Watanabe K."/>
            <person name="Kitamura T."/>
            <person name="Ogata Y."/>
            <person name="Shindo C."/>
            <person name="Suda W."/>
        </authorList>
    </citation>
    <scope>NUCLEOTIDE SEQUENCE [LARGE SCALE GENOMIC DNA]</scope>
    <source>
        <strain evidence="1 2">GENT5</strain>
    </source>
</reference>
<dbReference type="InterPro" id="IPR014942">
    <property type="entry name" value="AbiEii"/>
</dbReference>
<dbReference type="Proteomes" id="UP001319867">
    <property type="component" value="Chromosome"/>
</dbReference>
<accession>A0ABM7V693</accession>
<organism evidence="1 2">
    <name type="scientific">Flavobacterium ammoniigenes</name>
    <dbReference type="NCBI Taxonomy" id="1751095"/>
    <lineage>
        <taxon>Bacteria</taxon>
        <taxon>Pseudomonadati</taxon>
        <taxon>Bacteroidota</taxon>
        <taxon>Flavobacteriia</taxon>
        <taxon>Flavobacteriales</taxon>
        <taxon>Flavobacteriaceae</taxon>
        <taxon>Flavobacterium</taxon>
    </lineage>
</organism>
<sequence>MTYKLHYNTVTPLLKSILEKLMEANEFAQFRLVGGTALSLYCGHRMSVDIDLFTEAEYGTIDFQDIEDYLVKQFTYVDFNNLPVGMGKSYFIGNDSQNAIKLDLYYTEPFIDDVIEVDAIRMATIEEIIAMKIDVIQRTGRKKDYWDLHELKGQYNIKDMLGFHLKRYPYTHNKKQILNNFVDFEEANDDFDPVCLRDKYWEFIKLDLIDFVNN</sequence>
<evidence type="ECO:0008006" key="3">
    <source>
        <dbReference type="Google" id="ProtNLM"/>
    </source>
</evidence>
<reference evidence="1 2" key="2">
    <citation type="journal article" date="2022" name="Microorganisms">
        <title>Complete Genome Sequences of Two Flavobacterium ammonificans Strains and a Flavobacterium ammoniigenes Strain of Ammonifying Bacterioplankton Isolated from Surface River Water.</title>
        <authorList>
            <person name="Suda W."/>
            <person name="Ogata Y."/>
            <person name="Shindo C."/>
            <person name="Watanabe K."/>
        </authorList>
    </citation>
    <scope>NUCLEOTIDE SEQUENCE [LARGE SCALE GENOMIC DNA]</scope>
    <source>
        <strain evidence="1 2">GENT5</strain>
    </source>
</reference>
<gene>
    <name evidence="1" type="ORF">GENT5_13880</name>
</gene>
<proteinExistence type="predicted"/>
<dbReference type="Pfam" id="PF08843">
    <property type="entry name" value="AbiEii"/>
    <property type="match status" value="1"/>
</dbReference>